<dbReference type="InterPro" id="IPR000014">
    <property type="entry name" value="PAS"/>
</dbReference>
<protein>
    <recommendedName>
        <fullName evidence="14">Sensory/regulatory protein RpfC</fullName>
        <ecNumber evidence="3">2.7.13.3</ecNumber>
    </recommendedName>
</protein>
<dbReference type="InterPro" id="IPR001610">
    <property type="entry name" value="PAC"/>
</dbReference>
<dbReference type="SUPFAM" id="SSF47384">
    <property type="entry name" value="Homodimeric domain of signal transducing histidine kinase"/>
    <property type="match status" value="1"/>
</dbReference>
<comment type="subunit">
    <text evidence="13">At low DSF concentrations, interacts with RpfF.</text>
</comment>
<dbReference type="CDD" id="cd00130">
    <property type="entry name" value="PAS"/>
    <property type="match status" value="3"/>
</dbReference>
<dbReference type="FunFam" id="1.10.287.130:FF:000002">
    <property type="entry name" value="Two-component osmosensing histidine kinase"/>
    <property type="match status" value="1"/>
</dbReference>
<comment type="catalytic activity">
    <reaction evidence="1">
        <text>ATP + protein L-histidine = ADP + protein N-phospho-L-histidine.</text>
        <dbReference type="EC" id="2.7.13.3"/>
    </reaction>
</comment>
<comment type="caution">
    <text evidence="24">The sequence shown here is derived from an EMBL/GenBank/DDBJ whole genome shotgun (WGS) entry which is preliminary data.</text>
</comment>
<dbReference type="Proteomes" id="UP000037551">
    <property type="component" value="Unassembled WGS sequence"/>
</dbReference>
<dbReference type="Pfam" id="PF01627">
    <property type="entry name" value="Hpt"/>
    <property type="match status" value="1"/>
</dbReference>
<dbReference type="InterPro" id="IPR006189">
    <property type="entry name" value="CHASE_dom"/>
</dbReference>
<evidence type="ECO:0000256" key="1">
    <source>
        <dbReference type="ARBA" id="ARBA00000085"/>
    </source>
</evidence>
<dbReference type="GO" id="GO:0005886">
    <property type="term" value="C:plasma membrane"/>
    <property type="evidence" value="ECO:0007669"/>
    <property type="project" value="UniProtKB-SubCell"/>
</dbReference>
<dbReference type="InterPro" id="IPR042240">
    <property type="entry name" value="CHASE_sf"/>
</dbReference>
<dbReference type="InterPro" id="IPR000700">
    <property type="entry name" value="PAS-assoc_C"/>
</dbReference>
<dbReference type="InterPro" id="IPR035965">
    <property type="entry name" value="PAS-like_dom_sf"/>
</dbReference>
<proteinExistence type="predicted"/>
<evidence type="ECO:0000256" key="2">
    <source>
        <dbReference type="ARBA" id="ARBA00004370"/>
    </source>
</evidence>
<dbReference type="SUPFAM" id="SSF55874">
    <property type="entry name" value="ATPase domain of HSP90 chaperone/DNA topoisomerase II/histidine kinase"/>
    <property type="match status" value="1"/>
</dbReference>
<dbReference type="InterPro" id="IPR036097">
    <property type="entry name" value="HisK_dim/P_sf"/>
</dbReference>
<dbReference type="SMART" id="SM00073">
    <property type="entry name" value="HPT"/>
    <property type="match status" value="1"/>
</dbReference>
<dbReference type="PANTHER" id="PTHR45339">
    <property type="entry name" value="HYBRID SIGNAL TRANSDUCTION HISTIDINE KINASE J"/>
    <property type="match status" value="1"/>
</dbReference>
<feature type="domain" description="PAC" evidence="21">
    <location>
        <begin position="579"/>
        <end position="631"/>
    </location>
</feature>
<dbReference type="Gene3D" id="3.30.450.350">
    <property type="entry name" value="CHASE domain"/>
    <property type="match status" value="1"/>
</dbReference>
<dbReference type="InterPro" id="IPR001789">
    <property type="entry name" value="Sig_transdc_resp-reg_receiver"/>
</dbReference>
<dbReference type="InterPro" id="IPR003594">
    <property type="entry name" value="HATPase_dom"/>
</dbReference>
<dbReference type="SMART" id="SM00448">
    <property type="entry name" value="REC"/>
    <property type="match status" value="2"/>
</dbReference>
<dbReference type="EMBL" id="LFMW01000024">
    <property type="protein sequence ID" value="KMT52554.1"/>
    <property type="molecule type" value="Genomic_DNA"/>
</dbReference>
<dbReference type="GO" id="GO:0000155">
    <property type="term" value="F:phosphorelay sensor kinase activity"/>
    <property type="evidence" value="ECO:0007669"/>
    <property type="project" value="InterPro"/>
</dbReference>
<comment type="subcellular location">
    <subcellularLocation>
        <location evidence="2">Membrane</location>
    </subcellularLocation>
</comment>
<name>A0A0J8FV28_9PSED</name>
<evidence type="ECO:0000256" key="8">
    <source>
        <dbReference type="ARBA" id="ARBA00022777"/>
    </source>
</evidence>
<feature type="domain" description="Histidine kinase" evidence="18">
    <location>
        <begin position="793"/>
        <end position="1014"/>
    </location>
</feature>
<keyword evidence="8" id="KW-0418">Kinase</keyword>
<feature type="modified residue" description="4-aspartylphosphate" evidence="16">
    <location>
        <position position="1232"/>
    </location>
</feature>
<evidence type="ECO:0000256" key="12">
    <source>
        <dbReference type="ARBA" id="ARBA00023136"/>
    </source>
</evidence>
<dbReference type="PATRIC" id="fig|1674920.3.peg.3630"/>
<evidence type="ECO:0000259" key="22">
    <source>
        <dbReference type="PROSITE" id="PS50839"/>
    </source>
</evidence>
<feature type="domain" description="PAC" evidence="21">
    <location>
        <begin position="723"/>
        <end position="775"/>
    </location>
</feature>
<evidence type="ECO:0000259" key="23">
    <source>
        <dbReference type="PROSITE" id="PS50894"/>
    </source>
</evidence>
<feature type="domain" description="Response regulatory" evidence="19">
    <location>
        <begin position="1032"/>
        <end position="1156"/>
    </location>
</feature>
<dbReference type="CDD" id="cd00088">
    <property type="entry name" value="HPT"/>
    <property type="match status" value="1"/>
</dbReference>
<dbReference type="Gene3D" id="3.30.450.20">
    <property type="entry name" value="PAS domain"/>
    <property type="match status" value="3"/>
</dbReference>
<dbReference type="Pfam" id="PF02518">
    <property type="entry name" value="HATPase_c"/>
    <property type="match status" value="1"/>
</dbReference>
<dbReference type="GO" id="GO:0005524">
    <property type="term" value="F:ATP binding"/>
    <property type="evidence" value="ECO:0007669"/>
    <property type="project" value="UniProtKB-KW"/>
</dbReference>
<dbReference type="PANTHER" id="PTHR45339:SF5">
    <property type="entry name" value="HISTIDINE KINASE"/>
    <property type="match status" value="1"/>
</dbReference>
<sequence length="1516" mass="166748">MRVRKHKFFAWHWGVAITLAVGLGSSILGGWMLERINERQAQEAIAAATEDAAELVLMRLNLYQYGLRGARGVVLTAGENDISREVFRRYHRTRDLAFEFPGASAFGFIRRVSERDENEFLKHAQADGVADFSIHQFSAHSGERYVVQYVEPAEDNKAAIGLDIASETSRREAAQSSIQSGAARITGPITLIQSIGKPQQSFLVLMPIFRGGVTPVTATEREAAAFGWSYVVLRTEEVLRSLRIENETMHLRLRDITVPGQEKLFYESSNDSTSQETLVTHRLERDVYGRRWEIELRANPLFIQRLHQVSPTVVLLIGGLLTLLLATLAGVMSVSRQRRRQIFAEQARLAAIVESSADGIIGKTLDGIVTNWNKGAEHLFGYTAEEAVGHTLASLIVPLELVAEEAHILARIRAGERITSFDTQRRRKDSRLIDVSTSISPIYGEGGSVIGVSKTLRDISEKKAVEARILELNSNLEEQVAQRTSELRHLNLLLGTVLRSATEFSIIATDLDGVIRVFNKGSEHLLGYGADELLGKNTAALFHVPEEVAARGVELSEEYAQTIDGFRVFAHKPELEGAETREWTYTRKDGSRFPVTLVVTSMRDADGVLSGYLGIAVDITERKAAEKELAASLETTEKQRSELMKVHDQLLMAAEVAELGVWSWTLADNALKWNDRMFELYGQPLSLRDTGLSYMHWYARVHPEDVVAAAAKLNAAVEGTDVYDTIFRVVRPDGQIRVIHAGAQIERDHAGLALRVTGINRDITAQRELESRLHYAKEQADGASAAKSAFLANMSHEIRTPMNAVLGMLQLVQNTDLNGRQLDYVTKAQTAAKSLLGLLNDILDYSKIEAGKLQLDEHPFELEPLMRDLAVVLAGNQGEKEVEVMFDLDSNLPNHLIGDSLRLQQVLINLAGNALKFTLEGQVVVSVEQLKRTENTVSLRIAVSDTGIGISPEQTQRIFEGFTQAEASTSRRFGGTGLGLVICKRLVTLMGGELHVESQQGVGSRFWFDITLDVAPTSLLKSAFTEVDLPIRILVVDDNAMASELLLRTVRAFGWIADSVSGGTQAVECVKKAQALGEAYDVVLMDWRMSDMDGLSAAQLIQQQGNGVPPPMVIMITAYGREVLADAHQAGDAPFVGFLTKPVTPKQLADAVQRALNDKDQVHSPLSRSTVDRPQRLAGLRLLVVEDNMLNRQVADELLTREGAQVTLAEGGLEGVSKVMNEHVPFDVVLMDIQMPDIDGLEATRRIRSNLRFATLPIVAMTANVSNTDREACLAAGMNDHVGKPIDLEQLVVTLLFQSGREDSHATLILGQVDAGEDVLESRKSTIDRFAGNLNLVRTVLGTFGPEMEKQLAQLRDQIQRQDASGAAFVLHTIKGSSGTMGAKALSLLAGDLEHKLKSADSESVASLLADPIWFDGLSRLLQQSLEQMNADFGQSQRAKSSADEDSVAPAQWRESLEEILLLLETGNLQAIELADALASKMPQSLRPQFDELVVRVQSLDFSAAMPIGRDLLRFA</sequence>
<feature type="modified residue" description="4-aspartylphosphate" evidence="16">
    <location>
        <position position="1086"/>
    </location>
</feature>
<dbReference type="FunFam" id="3.30.565.10:FF:000010">
    <property type="entry name" value="Sensor histidine kinase RcsC"/>
    <property type="match status" value="1"/>
</dbReference>
<keyword evidence="9" id="KW-0067">ATP-binding</keyword>
<dbReference type="PROSITE" id="PS50109">
    <property type="entry name" value="HIS_KIN"/>
    <property type="match status" value="1"/>
</dbReference>
<reference evidence="24 25" key="1">
    <citation type="submission" date="2015-06" db="EMBL/GenBank/DDBJ databases">
        <title>Draft genome sequence of an Antarctic Pseudomonas sp. strain KG01 with full potential for biotechnological applications.</title>
        <authorList>
            <person name="Pavlov M.S."/>
            <person name="Lira F."/>
            <person name="Martinez J.L."/>
            <person name="Marshall S.H."/>
        </authorList>
    </citation>
    <scope>NUCLEOTIDE SEQUENCE [LARGE SCALE GENOMIC DNA]</scope>
    <source>
        <strain evidence="24 25">KG01</strain>
    </source>
</reference>
<keyword evidence="6 17" id="KW-0812">Transmembrane</keyword>
<evidence type="ECO:0000259" key="20">
    <source>
        <dbReference type="PROSITE" id="PS50112"/>
    </source>
</evidence>
<evidence type="ECO:0000256" key="13">
    <source>
        <dbReference type="ARBA" id="ARBA00064003"/>
    </source>
</evidence>
<dbReference type="InterPro" id="IPR036890">
    <property type="entry name" value="HATPase_C_sf"/>
</dbReference>
<dbReference type="Gene3D" id="3.40.50.2300">
    <property type="match status" value="2"/>
</dbReference>
<evidence type="ECO:0000256" key="3">
    <source>
        <dbReference type="ARBA" id="ARBA00012438"/>
    </source>
</evidence>
<dbReference type="Pfam" id="PF00072">
    <property type="entry name" value="Response_reg"/>
    <property type="match status" value="2"/>
</dbReference>
<dbReference type="CDD" id="cd16922">
    <property type="entry name" value="HATPase_EvgS-ArcB-TorS-like"/>
    <property type="match status" value="1"/>
</dbReference>
<keyword evidence="7" id="KW-0547">Nucleotide-binding</keyword>
<dbReference type="InterPro" id="IPR004358">
    <property type="entry name" value="Sig_transdc_His_kin-like_C"/>
</dbReference>
<dbReference type="InterPro" id="IPR013767">
    <property type="entry name" value="PAS_fold"/>
</dbReference>
<gene>
    <name evidence="24" type="ORF">ACR52_25945</name>
</gene>
<dbReference type="PROSITE" id="PS50894">
    <property type="entry name" value="HPT"/>
    <property type="match status" value="1"/>
</dbReference>
<dbReference type="PROSITE" id="PS50113">
    <property type="entry name" value="PAC"/>
    <property type="match status" value="3"/>
</dbReference>
<feature type="domain" description="PAS" evidence="20">
    <location>
        <begin position="345"/>
        <end position="398"/>
    </location>
</feature>
<evidence type="ECO:0000259" key="18">
    <source>
        <dbReference type="PROSITE" id="PS50109"/>
    </source>
</evidence>
<keyword evidence="25" id="KW-1185">Reference proteome</keyword>
<dbReference type="SUPFAM" id="SSF52172">
    <property type="entry name" value="CheY-like"/>
    <property type="match status" value="2"/>
</dbReference>
<dbReference type="OrthoDB" id="9810730at2"/>
<evidence type="ECO:0000313" key="25">
    <source>
        <dbReference type="Proteomes" id="UP000037551"/>
    </source>
</evidence>
<dbReference type="PROSITE" id="PS50839">
    <property type="entry name" value="CHASE"/>
    <property type="match status" value="1"/>
</dbReference>
<dbReference type="Pfam" id="PF13426">
    <property type="entry name" value="PAS_9"/>
    <property type="match status" value="1"/>
</dbReference>
<dbReference type="Pfam" id="PF00989">
    <property type="entry name" value="PAS"/>
    <property type="match status" value="1"/>
</dbReference>
<dbReference type="PRINTS" id="PR00344">
    <property type="entry name" value="BCTRLSENSOR"/>
</dbReference>
<dbReference type="GO" id="GO:0006355">
    <property type="term" value="P:regulation of DNA-templated transcription"/>
    <property type="evidence" value="ECO:0007669"/>
    <property type="project" value="InterPro"/>
</dbReference>
<dbReference type="SMART" id="SM00387">
    <property type="entry name" value="HATPase_c"/>
    <property type="match status" value="1"/>
</dbReference>
<evidence type="ECO:0000256" key="7">
    <source>
        <dbReference type="ARBA" id="ARBA00022741"/>
    </source>
</evidence>
<evidence type="ECO:0000256" key="5">
    <source>
        <dbReference type="ARBA" id="ARBA00022679"/>
    </source>
</evidence>
<dbReference type="PROSITE" id="PS50112">
    <property type="entry name" value="PAS"/>
    <property type="match status" value="2"/>
</dbReference>
<keyword evidence="4 16" id="KW-0597">Phosphoprotein</keyword>
<dbReference type="SMART" id="SM00091">
    <property type="entry name" value="PAS"/>
    <property type="match status" value="3"/>
</dbReference>
<feature type="domain" description="HPt" evidence="23">
    <location>
        <begin position="1333"/>
        <end position="1432"/>
    </location>
</feature>
<evidence type="ECO:0000256" key="14">
    <source>
        <dbReference type="ARBA" id="ARBA00068150"/>
    </source>
</evidence>
<dbReference type="CDD" id="cd17546">
    <property type="entry name" value="REC_hyHK_CKI1_RcsC-like"/>
    <property type="match status" value="2"/>
</dbReference>
<feature type="domain" description="CHASE" evidence="22">
    <location>
        <begin position="78"/>
        <end position="295"/>
    </location>
</feature>
<dbReference type="SMART" id="SM00086">
    <property type="entry name" value="PAC"/>
    <property type="match status" value="3"/>
</dbReference>
<dbReference type="SMART" id="SM00388">
    <property type="entry name" value="HisKA"/>
    <property type="match status" value="1"/>
</dbReference>
<dbReference type="InterPro" id="IPR008207">
    <property type="entry name" value="Sig_transdc_His_kin_Hpt_dom"/>
</dbReference>
<evidence type="ECO:0000256" key="15">
    <source>
        <dbReference type="PROSITE-ProRule" id="PRU00110"/>
    </source>
</evidence>
<dbReference type="Pfam" id="PF08447">
    <property type="entry name" value="PAS_3"/>
    <property type="match status" value="1"/>
</dbReference>
<dbReference type="InterPro" id="IPR005467">
    <property type="entry name" value="His_kinase_dom"/>
</dbReference>
<keyword evidence="10 17" id="KW-1133">Transmembrane helix</keyword>
<evidence type="ECO:0000256" key="9">
    <source>
        <dbReference type="ARBA" id="ARBA00022840"/>
    </source>
</evidence>
<dbReference type="NCBIfam" id="TIGR00229">
    <property type="entry name" value="sensory_box"/>
    <property type="match status" value="2"/>
</dbReference>
<dbReference type="InterPro" id="IPR036641">
    <property type="entry name" value="HPT_dom_sf"/>
</dbReference>
<dbReference type="SMART" id="SM01079">
    <property type="entry name" value="CHASE"/>
    <property type="match status" value="1"/>
</dbReference>
<dbReference type="Gene3D" id="2.10.70.100">
    <property type="match status" value="1"/>
</dbReference>
<dbReference type="Gene3D" id="3.30.565.10">
    <property type="entry name" value="Histidine kinase-like ATPase, C-terminal domain"/>
    <property type="match status" value="1"/>
</dbReference>
<evidence type="ECO:0000259" key="21">
    <source>
        <dbReference type="PROSITE" id="PS50113"/>
    </source>
</evidence>
<dbReference type="PROSITE" id="PS50110">
    <property type="entry name" value="RESPONSE_REGULATORY"/>
    <property type="match status" value="2"/>
</dbReference>
<organism evidence="24 25">
    <name type="scientific">Pseudomonas fildesensis</name>
    <dbReference type="NCBI Taxonomy" id="1674920"/>
    <lineage>
        <taxon>Bacteria</taxon>
        <taxon>Pseudomonadati</taxon>
        <taxon>Pseudomonadota</taxon>
        <taxon>Gammaproteobacteria</taxon>
        <taxon>Pseudomonadales</taxon>
        <taxon>Pseudomonadaceae</taxon>
        <taxon>Pseudomonas</taxon>
    </lineage>
</organism>
<evidence type="ECO:0000256" key="10">
    <source>
        <dbReference type="ARBA" id="ARBA00022989"/>
    </source>
</evidence>
<evidence type="ECO:0000256" key="6">
    <source>
        <dbReference type="ARBA" id="ARBA00022692"/>
    </source>
</evidence>
<evidence type="ECO:0000313" key="24">
    <source>
        <dbReference type="EMBL" id="KMT52554.1"/>
    </source>
</evidence>
<accession>A0A0J8FV28</accession>
<feature type="domain" description="PAC" evidence="21">
    <location>
        <begin position="419"/>
        <end position="471"/>
    </location>
</feature>
<dbReference type="Pfam" id="PF00512">
    <property type="entry name" value="HisKA"/>
    <property type="match status" value="1"/>
</dbReference>
<dbReference type="InterPro" id="IPR013655">
    <property type="entry name" value="PAS_fold_3"/>
</dbReference>
<dbReference type="Gene3D" id="1.20.120.160">
    <property type="entry name" value="HPT domain"/>
    <property type="match status" value="1"/>
</dbReference>
<keyword evidence="11" id="KW-0902">Two-component regulatory system</keyword>
<feature type="transmembrane region" description="Helical" evidence="17">
    <location>
        <begin position="12"/>
        <end position="33"/>
    </location>
</feature>
<dbReference type="STRING" id="1674920.ACR52_25945"/>
<evidence type="ECO:0000256" key="16">
    <source>
        <dbReference type="PROSITE-ProRule" id="PRU00169"/>
    </source>
</evidence>
<feature type="domain" description="PAS" evidence="20">
    <location>
        <begin position="506"/>
        <end position="547"/>
    </location>
</feature>
<dbReference type="Pfam" id="PF03924">
    <property type="entry name" value="CHASE"/>
    <property type="match status" value="1"/>
</dbReference>
<dbReference type="RefSeq" id="WP_048730806.1">
    <property type="nucleotide sequence ID" value="NZ_LFMW01000024.1"/>
</dbReference>
<feature type="transmembrane region" description="Helical" evidence="17">
    <location>
        <begin position="313"/>
        <end position="334"/>
    </location>
</feature>
<evidence type="ECO:0000256" key="17">
    <source>
        <dbReference type="SAM" id="Phobius"/>
    </source>
</evidence>
<dbReference type="InterPro" id="IPR011006">
    <property type="entry name" value="CheY-like_superfamily"/>
</dbReference>
<keyword evidence="12 17" id="KW-0472">Membrane</keyword>
<evidence type="ECO:0000259" key="19">
    <source>
        <dbReference type="PROSITE" id="PS50110"/>
    </source>
</evidence>
<dbReference type="EC" id="2.7.13.3" evidence="3"/>
<evidence type="ECO:0000256" key="11">
    <source>
        <dbReference type="ARBA" id="ARBA00023012"/>
    </source>
</evidence>
<dbReference type="Gene3D" id="1.10.287.130">
    <property type="match status" value="1"/>
</dbReference>
<feature type="modified residue" description="Phosphohistidine" evidence="15">
    <location>
        <position position="1372"/>
    </location>
</feature>
<dbReference type="InterPro" id="IPR003661">
    <property type="entry name" value="HisK_dim/P_dom"/>
</dbReference>
<feature type="domain" description="Response regulatory" evidence="19">
    <location>
        <begin position="1181"/>
        <end position="1299"/>
    </location>
</feature>
<keyword evidence="5" id="KW-0808">Transferase</keyword>
<evidence type="ECO:0000256" key="4">
    <source>
        <dbReference type="ARBA" id="ARBA00022553"/>
    </source>
</evidence>
<dbReference type="CDD" id="cd00082">
    <property type="entry name" value="HisKA"/>
    <property type="match status" value="1"/>
</dbReference>
<dbReference type="SUPFAM" id="SSF47226">
    <property type="entry name" value="Histidine-containing phosphotransfer domain, HPT domain"/>
    <property type="match status" value="1"/>
</dbReference>
<dbReference type="SUPFAM" id="SSF55785">
    <property type="entry name" value="PYP-like sensor domain (PAS domain)"/>
    <property type="match status" value="3"/>
</dbReference>